<evidence type="ECO:0000256" key="3">
    <source>
        <dbReference type="ARBA" id="ARBA00022741"/>
    </source>
</evidence>
<keyword evidence="1 7" id="KW-0436">Ligase</keyword>
<evidence type="ECO:0000256" key="6">
    <source>
        <dbReference type="ARBA" id="ARBA00023146"/>
    </source>
</evidence>
<feature type="region of interest" description="Disordered" evidence="8">
    <location>
        <begin position="117"/>
        <end position="141"/>
    </location>
</feature>
<evidence type="ECO:0000259" key="9">
    <source>
        <dbReference type="Pfam" id="PF00749"/>
    </source>
</evidence>
<evidence type="ECO:0000256" key="8">
    <source>
        <dbReference type="SAM" id="MobiDB-lite"/>
    </source>
</evidence>
<evidence type="ECO:0000256" key="5">
    <source>
        <dbReference type="ARBA" id="ARBA00022840"/>
    </source>
</evidence>
<keyword evidence="6 7" id="KW-0030">Aminoacyl-tRNA synthetase</keyword>
<dbReference type="KEGG" id="meso:BSQ44_23050"/>
<dbReference type="GO" id="GO:0004818">
    <property type="term" value="F:glutamate-tRNA ligase activity"/>
    <property type="evidence" value="ECO:0007669"/>
    <property type="project" value="TreeGrafter"/>
</dbReference>
<dbReference type="InterPro" id="IPR001412">
    <property type="entry name" value="aa-tRNA-synth_I_CS"/>
</dbReference>
<keyword evidence="5 7" id="KW-0067">ATP-binding</keyword>
<organism evidence="10 11">
    <name type="scientific">Aquibium oceanicum</name>
    <dbReference type="NCBI Taxonomy" id="1670800"/>
    <lineage>
        <taxon>Bacteria</taxon>
        <taxon>Pseudomonadati</taxon>
        <taxon>Pseudomonadota</taxon>
        <taxon>Alphaproteobacteria</taxon>
        <taxon>Hyphomicrobiales</taxon>
        <taxon>Phyllobacteriaceae</taxon>
        <taxon>Aquibium</taxon>
    </lineage>
</organism>
<sequence>MTVPTFRFAPSPNGELHLGHACSALLNARMADEAGGRFLLRIEDIDTERCTPEYERGIFADLSWLGIAWEKPVRRQSEHFDDYGEALRRLIDEDIVYPAFMSRGEARAWIAEEATGETWPRDPDGAPLYPPRDRTLSERERRARMDASAPFTWRLDMAAAMEHVSGAIEWQETGAGPEGETGVVRARPEAWGDVVLARRDTPASYNLCVVVDDAIQGITDVVRGRDLFHATSVHRLLQELLGLPVPIYHHHDLVLGDDGRKLSKSRRDTALRSLREAGAMPDDIRRMVGL</sequence>
<dbReference type="STRING" id="1670800.BSQ44_23050"/>
<evidence type="ECO:0000256" key="4">
    <source>
        <dbReference type="ARBA" id="ARBA00022833"/>
    </source>
</evidence>
<dbReference type="Pfam" id="PF00749">
    <property type="entry name" value="tRNA-synt_1c"/>
    <property type="match status" value="1"/>
</dbReference>
<dbReference type="InterPro" id="IPR049940">
    <property type="entry name" value="GluQ/Sye"/>
</dbReference>
<feature type="compositionally biased region" description="Basic and acidic residues" evidence="8">
    <location>
        <begin position="131"/>
        <end position="141"/>
    </location>
</feature>
<dbReference type="Proteomes" id="UP000182840">
    <property type="component" value="Chromosome"/>
</dbReference>
<dbReference type="AlphaFoldDB" id="A0A1L3SX03"/>
<comment type="similarity">
    <text evidence="7">Belongs to the class-I aminoacyl-tRNA synthetase family.</text>
</comment>
<gene>
    <name evidence="10" type="ORF">BSQ44_23050</name>
</gene>
<evidence type="ECO:0000256" key="7">
    <source>
        <dbReference type="RuleBase" id="RU363037"/>
    </source>
</evidence>
<dbReference type="EMBL" id="CP018171">
    <property type="protein sequence ID" value="APH73928.1"/>
    <property type="molecule type" value="Genomic_DNA"/>
</dbReference>
<keyword evidence="7" id="KW-0648">Protein biosynthesis</keyword>
<dbReference type="PRINTS" id="PR00987">
    <property type="entry name" value="TRNASYNTHGLU"/>
</dbReference>
<reference evidence="11" key="1">
    <citation type="submission" date="2016-11" db="EMBL/GenBank/DDBJ databases">
        <title>Mesorhizobium oceanicum sp. nov., isolated from deep seawater in South China Sea.</title>
        <authorList>
            <person name="Fu G.-Y."/>
        </authorList>
    </citation>
    <scope>NUCLEOTIDE SEQUENCE [LARGE SCALE GENOMIC DNA]</scope>
    <source>
        <strain evidence="11">B7</strain>
    </source>
</reference>
<dbReference type="SUPFAM" id="SSF52374">
    <property type="entry name" value="Nucleotidylyl transferase"/>
    <property type="match status" value="1"/>
</dbReference>
<evidence type="ECO:0000313" key="11">
    <source>
        <dbReference type="Proteomes" id="UP000182840"/>
    </source>
</evidence>
<dbReference type="GO" id="GO:0005829">
    <property type="term" value="C:cytosol"/>
    <property type="evidence" value="ECO:0007669"/>
    <property type="project" value="TreeGrafter"/>
</dbReference>
<keyword evidence="2" id="KW-0479">Metal-binding</keyword>
<dbReference type="OrthoDB" id="9807503at2"/>
<evidence type="ECO:0000256" key="1">
    <source>
        <dbReference type="ARBA" id="ARBA00022598"/>
    </source>
</evidence>
<dbReference type="RefSeq" id="WP_072607391.1">
    <property type="nucleotide sequence ID" value="NZ_CP018171.1"/>
</dbReference>
<keyword evidence="4" id="KW-0862">Zinc</keyword>
<evidence type="ECO:0000256" key="2">
    <source>
        <dbReference type="ARBA" id="ARBA00022723"/>
    </source>
</evidence>
<evidence type="ECO:0000313" key="10">
    <source>
        <dbReference type="EMBL" id="APH73928.1"/>
    </source>
</evidence>
<dbReference type="GO" id="GO:0005524">
    <property type="term" value="F:ATP binding"/>
    <property type="evidence" value="ECO:0007669"/>
    <property type="project" value="UniProtKB-KW"/>
</dbReference>
<dbReference type="PANTHER" id="PTHR43311">
    <property type="entry name" value="GLUTAMATE--TRNA LIGASE"/>
    <property type="match status" value="1"/>
</dbReference>
<dbReference type="InterPro" id="IPR000924">
    <property type="entry name" value="Glu/Gln-tRNA-synth"/>
</dbReference>
<dbReference type="PROSITE" id="PS00178">
    <property type="entry name" value="AA_TRNA_LIGASE_I"/>
    <property type="match status" value="1"/>
</dbReference>
<protein>
    <submittedName>
        <fullName evidence="10">tRNA glutamyl-Q(34) synthetase GluQRS</fullName>
    </submittedName>
</protein>
<keyword evidence="11" id="KW-1185">Reference proteome</keyword>
<accession>A0A1L3SX03</accession>
<dbReference type="PANTHER" id="PTHR43311:SF1">
    <property type="entry name" value="GLUTAMYL-Q TRNA(ASP) SYNTHETASE"/>
    <property type="match status" value="1"/>
</dbReference>
<dbReference type="GO" id="GO:0006424">
    <property type="term" value="P:glutamyl-tRNA aminoacylation"/>
    <property type="evidence" value="ECO:0007669"/>
    <property type="project" value="TreeGrafter"/>
</dbReference>
<keyword evidence="3 7" id="KW-0547">Nucleotide-binding</keyword>
<dbReference type="InterPro" id="IPR020058">
    <property type="entry name" value="Glu/Gln-tRNA-synth_Ib_cat-dom"/>
</dbReference>
<dbReference type="NCBIfam" id="NF004315">
    <property type="entry name" value="PRK05710.1-4"/>
    <property type="match status" value="1"/>
</dbReference>
<dbReference type="Gene3D" id="3.40.50.620">
    <property type="entry name" value="HUPs"/>
    <property type="match status" value="1"/>
</dbReference>
<proteinExistence type="inferred from homology"/>
<name>A0A1L3SX03_9HYPH</name>
<feature type="domain" description="Glutamyl/glutaminyl-tRNA synthetase class Ib catalytic" evidence="9">
    <location>
        <begin position="7"/>
        <end position="281"/>
    </location>
</feature>
<dbReference type="InterPro" id="IPR014729">
    <property type="entry name" value="Rossmann-like_a/b/a_fold"/>
</dbReference>